<dbReference type="PRINTS" id="PR00412">
    <property type="entry name" value="EPOXHYDRLASE"/>
</dbReference>
<organism evidence="4 5">
    <name type="scientific">Apiospora rasikravindrae</name>
    <dbReference type="NCBI Taxonomy" id="990691"/>
    <lineage>
        <taxon>Eukaryota</taxon>
        <taxon>Fungi</taxon>
        <taxon>Dikarya</taxon>
        <taxon>Ascomycota</taxon>
        <taxon>Pezizomycotina</taxon>
        <taxon>Sordariomycetes</taxon>
        <taxon>Xylariomycetidae</taxon>
        <taxon>Amphisphaeriales</taxon>
        <taxon>Apiosporaceae</taxon>
        <taxon>Apiospora</taxon>
    </lineage>
</organism>
<name>A0ABR1TEJ8_9PEZI</name>
<gene>
    <name evidence="4" type="ORF">PG993_005069</name>
</gene>
<evidence type="ECO:0000259" key="3">
    <source>
        <dbReference type="Pfam" id="PF00561"/>
    </source>
</evidence>
<comment type="caution">
    <text evidence="4">The sequence shown here is derived from an EMBL/GenBank/DDBJ whole genome shotgun (WGS) entry which is preliminary data.</text>
</comment>
<feature type="domain" description="AB hydrolase-1" evidence="3">
    <location>
        <begin position="59"/>
        <end position="189"/>
    </location>
</feature>
<dbReference type="Gene3D" id="3.40.50.1820">
    <property type="entry name" value="alpha/beta hydrolase"/>
    <property type="match status" value="1"/>
</dbReference>
<dbReference type="SUPFAM" id="SSF53474">
    <property type="entry name" value="alpha/beta-Hydrolases"/>
    <property type="match status" value="1"/>
</dbReference>
<protein>
    <recommendedName>
        <fullName evidence="3">AB hydrolase-1 domain-containing protein</fullName>
    </recommendedName>
</protein>
<evidence type="ECO:0000256" key="1">
    <source>
        <dbReference type="ARBA" id="ARBA00022801"/>
    </source>
</evidence>
<dbReference type="EMBL" id="JAQQWK010000003">
    <property type="protein sequence ID" value="KAK8045045.1"/>
    <property type="molecule type" value="Genomic_DNA"/>
</dbReference>
<accession>A0ABR1TEJ8</accession>
<evidence type="ECO:0000313" key="5">
    <source>
        <dbReference type="Proteomes" id="UP001444661"/>
    </source>
</evidence>
<dbReference type="InterPro" id="IPR029058">
    <property type="entry name" value="AB_hydrolase_fold"/>
</dbReference>
<proteinExistence type="inferred from homology"/>
<reference evidence="4 5" key="1">
    <citation type="submission" date="2023-01" db="EMBL/GenBank/DDBJ databases">
        <title>Analysis of 21 Apiospora genomes using comparative genomics revels a genus with tremendous synthesis potential of carbohydrate active enzymes and secondary metabolites.</title>
        <authorList>
            <person name="Sorensen T."/>
        </authorList>
    </citation>
    <scope>NUCLEOTIDE SEQUENCE [LARGE SCALE GENOMIC DNA]</scope>
    <source>
        <strain evidence="4 5">CBS 33761</strain>
    </source>
</reference>
<keyword evidence="1" id="KW-0378">Hydrolase</keyword>
<dbReference type="InterPro" id="IPR000639">
    <property type="entry name" value="Epox_hydrolase-like"/>
</dbReference>
<dbReference type="PANTHER" id="PTHR43329">
    <property type="entry name" value="EPOXIDE HYDROLASE"/>
    <property type="match status" value="1"/>
</dbReference>
<comment type="similarity">
    <text evidence="2">Belongs to the AB hydrolase superfamily. Epoxide hydrolase family.</text>
</comment>
<keyword evidence="5" id="KW-1185">Reference proteome</keyword>
<dbReference type="Pfam" id="PF00561">
    <property type="entry name" value="Abhydrolase_1"/>
    <property type="match status" value="1"/>
</dbReference>
<dbReference type="InterPro" id="IPR000073">
    <property type="entry name" value="AB_hydrolase_1"/>
</dbReference>
<evidence type="ECO:0000313" key="4">
    <source>
        <dbReference type="EMBL" id="KAK8045045.1"/>
    </source>
</evidence>
<sequence>MNHVIYQAWPPCGLAASAYQARPCHDGRLRIVYHHDADGAQSRHLRSQKRRCLLVPETPLLLLHGFPQTHHIWHRIAPQLIAAYTVILIDLRGYGQSSKPDGVASYAKSAMARDCAAVMTQLGYHDEQQPFFVCAHDRGARVAHKVCVDHPERVRGAIFLDICPTLAMYEATSFEFARAYFHWFMLIQPAPLPEMMLLANPRKIAEAFMGGRQDQGLSIFAPECWEQYVAGLSDEATVHAMCDDYRAAATVDLDEAREDIKKGRLINCPLKVLWGQHGVIERCFDAVKEWKQVSSKDVTVEGHSVDSGHYIPEQVPDVVVSEIKGFFAV</sequence>
<evidence type="ECO:0000256" key="2">
    <source>
        <dbReference type="ARBA" id="ARBA00038334"/>
    </source>
</evidence>
<dbReference type="Proteomes" id="UP001444661">
    <property type="component" value="Unassembled WGS sequence"/>
</dbReference>